<keyword evidence="5 7" id="KW-1133">Transmembrane helix</keyword>
<dbReference type="RefSeq" id="WP_083517441.1">
    <property type="nucleotide sequence ID" value="NZ_CP014226.1"/>
</dbReference>
<evidence type="ECO:0000256" key="7">
    <source>
        <dbReference type="SAM" id="Phobius"/>
    </source>
</evidence>
<organism evidence="10 11">
    <name type="scientific">Halomonas chromatireducens</name>
    <dbReference type="NCBI Taxonomy" id="507626"/>
    <lineage>
        <taxon>Bacteria</taxon>
        <taxon>Pseudomonadati</taxon>
        <taxon>Pseudomonadota</taxon>
        <taxon>Gammaproteobacteria</taxon>
        <taxon>Oceanospirillales</taxon>
        <taxon>Halomonadaceae</taxon>
        <taxon>Halomonas</taxon>
    </lineage>
</organism>
<evidence type="ECO:0000256" key="3">
    <source>
        <dbReference type="ARBA" id="ARBA00022741"/>
    </source>
</evidence>
<proteinExistence type="predicted"/>
<dbReference type="InterPro" id="IPR003439">
    <property type="entry name" value="ABC_transporter-like_ATP-bd"/>
</dbReference>
<dbReference type="InterPro" id="IPR014223">
    <property type="entry name" value="ABC_CydC/D"/>
</dbReference>
<dbReference type="PROSITE" id="PS00211">
    <property type="entry name" value="ABC_TRANSPORTER_1"/>
    <property type="match status" value="1"/>
</dbReference>
<keyword evidence="2 7" id="KW-0812">Transmembrane</keyword>
<dbReference type="Gene3D" id="3.40.50.300">
    <property type="entry name" value="P-loop containing nucleotide triphosphate hydrolases"/>
    <property type="match status" value="1"/>
</dbReference>
<reference evidence="10 11" key="1">
    <citation type="journal article" date="2016" name="Genome Announc.">
        <title>Draft Genome Sequence of 'Halomonas chromatireducens' Strain AGD 8-3, a Haloalkaliphilic Chromate- and Selenite-Reducing Gammaproteobacterium.</title>
        <authorList>
            <person name="Sharko F.S."/>
            <person name="Shapovalova A.A."/>
            <person name="Tsygankova S.V."/>
            <person name="Komova A.V."/>
            <person name="Boulygina E.S."/>
            <person name="Teslyuk A.B."/>
            <person name="Gotovtsev P.M."/>
            <person name="Namsaraev Z.B."/>
            <person name="Khijniak T.V."/>
            <person name="Nedoluzhko A.V."/>
            <person name="Vasilov R.G."/>
        </authorList>
    </citation>
    <scope>NUCLEOTIDE SEQUENCE [LARGE SCALE GENOMIC DNA]</scope>
    <source>
        <strain evidence="10 11">AGD 8-3</strain>
    </source>
</reference>
<dbReference type="STRING" id="507626.LOKO_01049"/>
<keyword evidence="11" id="KW-1185">Reference proteome</keyword>
<dbReference type="GO" id="GO:0034775">
    <property type="term" value="P:glutathione transmembrane transport"/>
    <property type="evidence" value="ECO:0007669"/>
    <property type="project" value="InterPro"/>
</dbReference>
<dbReference type="Gene3D" id="1.20.1560.10">
    <property type="entry name" value="ABC transporter type 1, transmembrane domain"/>
    <property type="match status" value="1"/>
</dbReference>
<evidence type="ECO:0000259" key="8">
    <source>
        <dbReference type="PROSITE" id="PS50893"/>
    </source>
</evidence>
<evidence type="ECO:0000313" key="11">
    <source>
        <dbReference type="Proteomes" id="UP000063387"/>
    </source>
</evidence>
<feature type="transmembrane region" description="Helical" evidence="7">
    <location>
        <begin position="292"/>
        <end position="314"/>
    </location>
</feature>
<gene>
    <name evidence="10" type="ORF">LOKO_01049</name>
</gene>
<evidence type="ECO:0000256" key="5">
    <source>
        <dbReference type="ARBA" id="ARBA00022989"/>
    </source>
</evidence>
<evidence type="ECO:0000259" key="9">
    <source>
        <dbReference type="PROSITE" id="PS50929"/>
    </source>
</evidence>
<dbReference type="NCBIfam" id="TIGR02868">
    <property type="entry name" value="CydC"/>
    <property type="match status" value="1"/>
</dbReference>
<dbReference type="InterPro" id="IPR036640">
    <property type="entry name" value="ABC1_TM_sf"/>
</dbReference>
<feature type="domain" description="ABC transporter" evidence="8">
    <location>
        <begin position="351"/>
        <end position="572"/>
    </location>
</feature>
<sequence length="577" mass="61571">MRNDSLLTTLRPWLRLLARRRGRLVTGAALLALTVASAIGLLALSGWFITASALTGMALAAGLAASLDVHVPGGGIRTFAVTRTVARYVERLYNHDTVLRLLADLRGTLFGVMSGLDERTLARRRASDWLNRLTADIDTLDSLYLRLLAPPVVALLAILLLSAFLALWVPVAGLAVAALLLFAWLWLTAGQAWLGMAPSHSQVSHLQRLRSQAIEHLQGQAELEAYGARDAHRQLLQQREIQLQQVQRTLGRLSGLGTSLVNLMVGLAMLAALWLAALAWEQGTISGAVMVMLPLAVLATGEALALLPVAFTHLGATRAAAQRLNELVASGSEGTQPDNVALPAGPLSVALRGVNLRYPDALLPALEHVDLELSGGERLALTGASGAGKSSVAALLTRQLPPTSGGVWLGGVPLSAIDASSLRERVAILGQRVDLFQDSLAHNLYLAAPDADDADLWRALAWVELADWAKSLPGGLATRVGEGGRQLSGGEARRLALARLWLRDPGLVILDEPFAGLDAELAARLSLRLDEWLAGRTVLYLVHQLEGGPFEPPGITRHERLYQGRLTDCATHGFPSG</sequence>
<dbReference type="InterPro" id="IPR039421">
    <property type="entry name" value="Type_1_exporter"/>
</dbReference>
<protein>
    <submittedName>
        <fullName evidence="10">Putative multidrug export ATP-binding/permease protein</fullName>
        <ecNumber evidence="10">3.6.3.-</ecNumber>
    </submittedName>
</protein>
<dbReference type="InterPro" id="IPR027417">
    <property type="entry name" value="P-loop_NTPase"/>
</dbReference>
<dbReference type="GO" id="GO:0015421">
    <property type="term" value="F:ABC-type oligopeptide transporter activity"/>
    <property type="evidence" value="ECO:0007669"/>
    <property type="project" value="TreeGrafter"/>
</dbReference>
<evidence type="ECO:0000256" key="1">
    <source>
        <dbReference type="ARBA" id="ARBA00004651"/>
    </source>
</evidence>
<dbReference type="SUPFAM" id="SSF90123">
    <property type="entry name" value="ABC transporter transmembrane region"/>
    <property type="match status" value="1"/>
</dbReference>
<feature type="transmembrane region" description="Helical" evidence="7">
    <location>
        <begin position="260"/>
        <end position="280"/>
    </location>
</feature>
<dbReference type="PANTHER" id="PTHR43394">
    <property type="entry name" value="ATP-DEPENDENT PERMEASE MDL1, MITOCHONDRIAL"/>
    <property type="match status" value="1"/>
</dbReference>
<dbReference type="PATRIC" id="fig|507626.3.peg.1039"/>
<dbReference type="SMART" id="SM00382">
    <property type="entry name" value="AAA"/>
    <property type="match status" value="1"/>
</dbReference>
<dbReference type="GO" id="GO:0005524">
    <property type="term" value="F:ATP binding"/>
    <property type="evidence" value="ECO:0007669"/>
    <property type="project" value="UniProtKB-KW"/>
</dbReference>
<feature type="transmembrane region" description="Helical" evidence="7">
    <location>
        <begin position="174"/>
        <end position="194"/>
    </location>
</feature>
<dbReference type="GO" id="GO:0045454">
    <property type="term" value="P:cell redox homeostasis"/>
    <property type="evidence" value="ECO:0007669"/>
    <property type="project" value="InterPro"/>
</dbReference>
<dbReference type="OrthoDB" id="6336411at2"/>
<evidence type="ECO:0000256" key="2">
    <source>
        <dbReference type="ARBA" id="ARBA00022692"/>
    </source>
</evidence>
<dbReference type="GO" id="GO:0005886">
    <property type="term" value="C:plasma membrane"/>
    <property type="evidence" value="ECO:0007669"/>
    <property type="project" value="UniProtKB-SubCell"/>
</dbReference>
<keyword evidence="3" id="KW-0547">Nucleotide-binding</keyword>
<feature type="transmembrane region" description="Helical" evidence="7">
    <location>
        <begin position="147"/>
        <end position="168"/>
    </location>
</feature>
<keyword evidence="6 7" id="KW-0472">Membrane</keyword>
<feature type="domain" description="ABC transmembrane type-1" evidence="9">
    <location>
        <begin position="25"/>
        <end position="316"/>
    </location>
</feature>
<dbReference type="CDD" id="cd03228">
    <property type="entry name" value="ABCC_MRP_Like"/>
    <property type="match status" value="1"/>
</dbReference>
<comment type="subcellular location">
    <subcellularLocation>
        <location evidence="1">Cell membrane</location>
        <topology evidence="1">Multi-pass membrane protein</topology>
    </subcellularLocation>
</comment>
<dbReference type="PANTHER" id="PTHR43394:SF1">
    <property type="entry name" value="ATP-BINDING CASSETTE SUB-FAMILY B MEMBER 10, MITOCHONDRIAL"/>
    <property type="match status" value="1"/>
</dbReference>
<dbReference type="Pfam" id="PF00005">
    <property type="entry name" value="ABC_tran"/>
    <property type="match status" value="1"/>
</dbReference>
<dbReference type="EMBL" id="CP014226">
    <property type="protein sequence ID" value="AMD00126.1"/>
    <property type="molecule type" value="Genomic_DNA"/>
</dbReference>
<keyword evidence="10" id="KW-0378">Hydrolase</keyword>
<name>A0A120JVT0_9GAMM</name>
<dbReference type="Pfam" id="PF00664">
    <property type="entry name" value="ABC_membrane"/>
    <property type="match status" value="1"/>
</dbReference>
<evidence type="ECO:0000256" key="6">
    <source>
        <dbReference type="ARBA" id="ARBA00023136"/>
    </source>
</evidence>
<dbReference type="InterPro" id="IPR003593">
    <property type="entry name" value="AAA+_ATPase"/>
</dbReference>
<dbReference type="EC" id="3.6.3.-" evidence="10"/>
<dbReference type="InterPro" id="IPR011527">
    <property type="entry name" value="ABC1_TM_dom"/>
</dbReference>
<feature type="transmembrane region" description="Helical" evidence="7">
    <location>
        <begin position="21"/>
        <end position="41"/>
    </location>
</feature>
<dbReference type="SUPFAM" id="SSF52540">
    <property type="entry name" value="P-loop containing nucleoside triphosphate hydrolases"/>
    <property type="match status" value="1"/>
</dbReference>
<dbReference type="Proteomes" id="UP000063387">
    <property type="component" value="Chromosome"/>
</dbReference>
<dbReference type="InterPro" id="IPR017871">
    <property type="entry name" value="ABC_transporter-like_CS"/>
</dbReference>
<evidence type="ECO:0000313" key="10">
    <source>
        <dbReference type="EMBL" id="AMD00126.1"/>
    </source>
</evidence>
<keyword evidence="4 10" id="KW-0067">ATP-binding</keyword>
<reference evidence="10 11" key="2">
    <citation type="submission" date="2016-02" db="EMBL/GenBank/DDBJ databases">
        <authorList>
            <person name="Wen L."/>
            <person name="He K."/>
            <person name="Yang H."/>
        </authorList>
    </citation>
    <scope>NUCLEOTIDE SEQUENCE [LARGE SCALE GENOMIC DNA]</scope>
    <source>
        <strain evidence="10 11">AGD 8-3</strain>
    </source>
</reference>
<evidence type="ECO:0000256" key="4">
    <source>
        <dbReference type="ARBA" id="ARBA00022840"/>
    </source>
</evidence>
<dbReference type="PROSITE" id="PS50929">
    <property type="entry name" value="ABC_TM1F"/>
    <property type="match status" value="1"/>
</dbReference>
<dbReference type="GO" id="GO:0016887">
    <property type="term" value="F:ATP hydrolysis activity"/>
    <property type="evidence" value="ECO:0007669"/>
    <property type="project" value="InterPro"/>
</dbReference>
<accession>A0A120JVT0</accession>
<dbReference type="KEGG" id="hco:LOKO_01049"/>
<dbReference type="PROSITE" id="PS50893">
    <property type="entry name" value="ABC_TRANSPORTER_2"/>
    <property type="match status" value="1"/>
</dbReference>
<dbReference type="AlphaFoldDB" id="A0A120JVT0"/>